<dbReference type="PIRSF" id="PIRSF000505">
    <property type="entry name" value="EPSPS"/>
    <property type="match status" value="1"/>
</dbReference>
<evidence type="ECO:0000256" key="1">
    <source>
        <dbReference type="ARBA" id="ARBA00004811"/>
    </source>
</evidence>
<dbReference type="GO" id="GO:0003866">
    <property type="term" value="F:3-phosphoshikimate 1-carboxyvinyltransferase activity"/>
    <property type="evidence" value="ECO:0007669"/>
    <property type="project" value="UniProtKB-EC"/>
</dbReference>
<dbReference type="Pfam" id="PF00275">
    <property type="entry name" value="EPSP_synthase"/>
    <property type="match status" value="1"/>
</dbReference>
<evidence type="ECO:0000259" key="9">
    <source>
        <dbReference type="Pfam" id="PF00275"/>
    </source>
</evidence>
<dbReference type="RefSeq" id="WP_133577969.1">
    <property type="nucleotide sequence ID" value="NZ_SNYC01000007.1"/>
</dbReference>
<dbReference type="InterPro" id="IPR036968">
    <property type="entry name" value="Enolpyruvate_Tfrase_sf"/>
</dbReference>
<dbReference type="InterPro" id="IPR023193">
    <property type="entry name" value="EPSP_synthase_CS"/>
</dbReference>
<protein>
    <recommendedName>
        <fullName evidence="3">3-phosphoshikimate 1-carboxyvinyltransferase</fullName>
        <ecNumber evidence="3">2.5.1.19</ecNumber>
    </recommendedName>
    <alternativeName>
        <fullName evidence="7">5-enolpyruvylshikimate-3-phosphate synthase</fullName>
    </alternativeName>
</protein>
<gene>
    <name evidence="10" type="ORF">ATK78_4177</name>
</gene>
<keyword evidence="5 10" id="KW-0808">Transferase</keyword>
<comment type="similarity">
    <text evidence="2">Belongs to the EPSP synthase family.</text>
</comment>
<comment type="caution">
    <text evidence="10">The sequence shown here is derived from an EMBL/GenBank/DDBJ whole genome shotgun (WGS) entry which is preliminary data.</text>
</comment>
<dbReference type="SUPFAM" id="SSF55205">
    <property type="entry name" value="EPT/RTPC-like"/>
    <property type="match status" value="1"/>
</dbReference>
<evidence type="ECO:0000256" key="2">
    <source>
        <dbReference type="ARBA" id="ARBA00009948"/>
    </source>
</evidence>
<evidence type="ECO:0000256" key="5">
    <source>
        <dbReference type="ARBA" id="ARBA00022679"/>
    </source>
</evidence>
<comment type="pathway">
    <text evidence="1">Metabolic intermediate biosynthesis; chorismate biosynthesis; chorismate from D-erythrose 4-phosphate and phosphoenolpyruvate: step 6/7.</text>
</comment>
<dbReference type="GO" id="GO:0009423">
    <property type="term" value="P:chorismate biosynthetic process"/>
    <property type="evidence" value="ECO:0007669"/>
    <property type="project" value="UniProtKB-UniPathway"/>
</dbReference>
<dbReference type="EMBL" id="SNYC01000007">
    <property type="protein sequence ID" value="TDQ07160.1"/>
    <property type="molecule type" value="Genomic_DNA"/>
</dbReference>
<sequence>MKKNAVVSFKGIKAIDAEITLTGSKSESNRALIIAALSNGLVQVDNLSDAADTVILNGILKQVSENTDADTALVVNVGHAGTAMRFLTAYLSTVRGTFHLTGSGRMKERPIRLLAEALQKLGAGIQYAGEEGYPPLDISRDFNQLTRTVNIQGDVSSQYLSALLMIATTLPQGLSLKIDGELTSKPYLDMTLSMLEEAGIAHQWESNTIHIEKQAFKDVRLTVEPDWSASSYWYSIAALADQAVIALPNLKEQSLQGDSKIQGIMVPLGVRTSRTPNGIQLKSGTSTDIKEVLNLKDCPDLAQTIIVCAAAKGLNLSFTGLETLKIKETNRILALQQELAKIGVQLLEDNEVYTLNCKQLSFPEKVTFETYDDHRMAMAFAPLSMLIKEVQIADYQVVEKSYPDFWKDLEKAGFTVEEI</sequence>
<evidence type="ECO:0000256" key="7">
    <source>
        <dbReference type="ARBA" id="ARBA00030046"/>
    </source>
</evidence>
<keyword evidence="6" id="KW-0057">Aromatic amino acid biosynthesis</keyword>
<dbReference type="PANTHER" id="PTHR21090">
    <property type="entry name" value="AROM/DEHYDROQUINATE SYNTHASE"/>
    <property type="match status" value="1"/>
</dbReference>
<dbReference type="PROSITE" id="PS00885">
    <property type="entry name" value="EPSP_SYNTHASE_2"/>
    <property type="match status" value="1"/>
</dbReference>
<comment type="catalytic activity">
    <reaction evidence="8">
        <text>3-phosphoshikimate + phosphoenolpyruvate = 5-O-(1-carboxyvinyl)-3-phosphoshikimate + phosphate</text>
        <dbReference type="Rhea" id="RHEA:21256"/>
        <dbReference type="ChEBI" id="CHEBI:43474"/>
        <dbReference type="ChEBI" id="CHEBI:57701"/>
        <dbReference type="ChEBI" id="CHEBI:58702"/>
        <dbReference type="ChEBI" id="CHEBI:145989"/>
        <dbReference type="EC" id="2.5.1.19"/>
    </reaction>
    <physiologicalReaction direction="left-to-right" evidence="8">
        <dbReference type="Rhea" id="RHEA:21257"/>
    </physiologicalReaction>
</comment>
<dbReference type="PANTHER" id="PTHR21090:SF5">
    <property type="entry name" value="PENTAFUNCTIONAL AROM POLYPEPTIDE"/>
    <property type="match status" value="1"/>
</dbReference>
<evidence type="ECO:0000256" key="6">
    <source>
        <dbReference type="ARBA" id="ARBA00023141"/>
    </source>
</evidence>
<name>A0A4R6SRY3_9SPHI</name>
<dbReference type="OrthoDB" id="9809920at2"/>
<accession>A0A4R6SRY3</accession>
<dbReference type="InterPro" id="IPR013792">
    <property type="entry name" value="RNA3'P_cycl/enolpyr_Trfase_a/b"/>
</dbReference>
<evidence type="ECO:0000256" key="3">
    <source>
        <dbReference type="ARBA" id="ARBA00012450"/>
    </source>
</evidence>
<organism evidence="10 11">
    <name type="scientific">Pedobacter metabolipauper</name>
    <dbReference type="NCBI Taxonomy" id="425513"/>
    <lineage>
        <taxon>Bacteria</taxon>
        <taxon>Pseudomonadati</taxon>
        <taxon>Bacteroidota</taxon>
        <taxon>Sphingobacteriia</taxon>
        <taxon>Sphingobacteriales</taxon>
        <taxon>Sphingobacteriaceae</taxon>
        <taxon>Pedobacter</taxon>
    </lineage>
</organism>
<dbReference type="InterPro" id="IPR001986">
    <property type="entry name" value="Enolpyruvate_Tfrase_dom"/>
</dbReference>
<proteinExistence type="inferred from homology"/>
<reference evidence="10 11" key="1">
    <citation type="submission" date="2019-03" db="EMBL/GenBank/DDBJ databases">
        <title>Genomic Encyclopedia of Archaeal and Bacterial Type Strains, Phase II (KMG-II): from individual species to whole genera.</title>
        <authorList>
            <person name="Goeker M."/>
        </authorList>
    </citation>
    <scope>NUCLEOTIDE SEQUENCE [LARGE SCALE GENOMIC DNA]</scope>
    <source>
        <strain evidence="10 11">DSM 19035</strain>
    </source>
</reference>
<dbReference type="Proteomes" id="UP000295620">
    <property type="component" value="Unassembled WGS sequence"/>
</dbReference>
<feature type="domain" description="Enolpyruvate transferase" evidence="9">
    <location>
        <begin position="10"/>
        <end position="409"/>
    </location>
</feature>
<dbReference type="GO" id="GO:0008652">
    <property type="term" value="P:amino acid biosynthetic process"/>
    <property type="evidence" value="ECO:0007669"/>
    <property type="project" value="UniProtKB-KW"/>
</dbReference>
<keyword evidence="4" id="KW-0028">Amino-acid biosynthesis</keyword>
<dbReference type="Gene3D" id="3.65.10.10">
    <property type="entry name" value="Enolpyruvate transferase domain"/>
    <property type="match status" value="2"/>
</dbReference>
<dbReference type="UniPathway" id="UPA00053">
    <property type="reaction ID" value="UER00089"/>
</dbReference>
<evidence type="ECO:0000313" key="10">
    <source>
        <dbReference type="EMBL" id="TDQ07160.1"/>
    </source>
</evidence>
<dbReference type="GO" id="GO:0009073">
    <property type="term" value="P:aromatic amino acid family biosynthetic process"/>
    <property type="evidence" value="ECO:0007669"/>
    <property type="project" value="UniProtKB-KW"/>
</dbReference>
<keyword evidence="11" id="KW-1185">Reference proteome</keyword>
<evidence type="ECO:0000256" key="4">
    <source>
        <dbReference type="ARBA" id="ARBA00022605"/>
    </source>
</evidence>
<dbReference type="InterPro" id="IPR006264">
    <property type="entry name" value="EPSP_synthase"/>
</dbReference>
<evidence type="ECO:0000313" key="11">
    <source>
        <dbReference type="Proteomes" id="UP000295620"/>
    </source>
</evidence>
<dbReference type="AlphaFoldDB" id="A0A4R6SRY3"/>
<evidence type="ECO:0000256" key="8">
    <source>
        <dbReference type="ARBA" id="ARBA00044633"/>
    </source>
</evidence>
<dbReference type="EC" id="2.5.1.19" evidence="3"/>